<evidence type="ECO:0000313" key="2">
    <source>
        <dbReference type="Proteomes" id="UP001529510"/>
    </source>
</evidence>
<evidence type="ECO:0000313" key="1">
    <source>
        <dbReference type="EMBL" id="KAL0146571.1"/>
    </source>
</evidence>
<gene>
    <name evidence="1" type="ORF">M9458_058202</name>
</gene>
<feature type="non-terminal residue" evidence="1">
    <location>
        <position position="71"/>
    </location>
</feature>
<name>A0ABD0MD22_CIRMR</name>
<organism evidence="1 2">
    <name type="scientific">Cirrhinus mrigala</name>
    <name type="common">Mrigala</name>
    <dbReference type="NCBI Taxonomy" id="683832"/>
    <lineage>
        <taxon>Eukaryota</taxon>
        <taxon>Metazoa</taxon>
        <taxon>Chordata</taxon>
        <taxon>Craniata</taxon>
        <taxon>Vertebrata</taxon>
        <taxon>Euteleostomi</taxon>
        <taxon>Actinopterygii</taxon>
        <taxon>Neopterygii</taxon>
        <taxon>Teleostei</taxon>
        <taxon>Ostariophysi</taxon>
        <taxon>Cypriniformes</taxon>
        <taxon>Cyprinidae</taxon>
        <taxon>Labeoninae</taxon>
        <taxon>Labeonini</taxon>
        <taxon>Cirrhinus</taxon>
    </lineage>
</organism>
<keyword evidence="2" id="KW-1185">Reference proteome</keyword>
<comment type="caution">
    <text evidence="1">The sequence shown here is derived from an EMBL/GenBank/DDBJ whole genome shotgun (WGS) entry which is preliminary data.</text>
</comment>
<reference evidence="1 2" key="1">
    <citation type="submission" date="2024-05" db="EMBL/GenBank/DDBJ databases">
        <title>Genome sequencing and assembly of Indian major carp, Cirrhinus mrigala (Hamilton, 1822).</title>
        <authorList>
            <person name="Mohindra V."/>
            <person name="Chowdhury L.M."/>
            <person name="Lal K."/>
            <person name="Jena J.K."/>
        </authorList>
    </citation>
    <scope>NUCLEOTIDE SEQUENCE [LARGE SCALE GENOMIC DNA]</scope>
    <source>
        <strain evidence="1">CM1030</strain>
        <tissue evidence="1">Blood</tissue>
    </source>
</reference>
<accession>A0ABD0MD22</accession>
<protein>
    <submittedName>
        <fullName evidence="1">Uncharacterized protein</fullName>
    </submittedName>
</protein>
<dbReference type="EMBL" id="JAMKFB020000915">
    <property type="protein sequence ID" value="KAL0146571.1"/>
    <property type="molecule type" value="Genomic_DNA"/>
</dbReference>
<dbReference type="AlphaFoldDB" id="A0ABD0MD22"/>
<dbReference type="Proteomes" id="UP001529510">
    <property type="component" value="Unassembled WGS sequence"/>
</dbReference>
<sequence length="71" mass="7934">MTSPSPNKFKSDDKSDSVCGYVHNVSPLKTAVKTCNKYFNAVLQVDRDEFHNVVVFAAEKHTAFVQANKTK</sequence>
<proteinExistence type="predicted"/>